<evidence type="ECO:0000256" key="4">
    <source>
        <dbReference type="ARBA" id="ARBA00022490"/>
    </source>
</evidence>
<dbReference type="GO" id="GO:0005634">
    <property type="term" value="C:nucleus"/>
    <property type="evidence" value="ECO:0007669"/>
    <property type="project" value="UniProtKB-SubCell"/>
</dbReference>
<dbReference type="Gene3D" id="2.60.40.790">
    <property type="match status" value="1"/>
</dbReference>
<accession>A0A2P2I031</accession>
<sequence length="657" mass="71402">MATIKLKPDPSLLCPDFDGYKLSSASGLSTSYSKPVPDGLCTSGKNDNSSYLHTRLDALHNCLFVDAAANSSTASELSSYSTVYCFNKRGQLLAYDYSNEMQLCASRAVWQLELSDENPQPPSLLLTAPQHLGVRDNDIDGSNSSNMFGILRPSLVFASSRVAVAADGRRGISIMETGDRRPEAHHTWTTRYYNGEIGACEVVDARIVSHATASVADDSKINASENSETADADASILHVLLVAVAPPTLLPIRPPSHLSSSTSLHLITWLTFITHDGLEYTLERERLYIGGATLEYCQFDRECSSVLLLTHQYFAMLHDSKTPAPAHNGEKTPDDVAGAVDKRKPLYTYQQTEDDVTIQLNPGPGLSSSALSISVQAKSVHVSIRGGEQLLAATFLHAVQPDTATWTVEDGKVEVCVCKAVAGHSWERLLKEEHLLGEEITDSSQVEKATDRLAHLTSGTWGGNSEMEDTPAYNPGQLESCDDADSDLLLLLLDGQVAKSVQDTPKAQLGNTQYLATIQSGDGPAMFCVRHDVDGVVYRVEESRHSNERFSHAATFNAFGYVRAGKTMAKFTTAPSDCNYIAISDVRSHVYLFCQPQPMGGVLKNRVTGKVTSKVSRQLLLSLPCHNEVMGIFALSKVLFVCTDECLYAYALNFGGT</sequence>
<evidence type="ECO:0000259" key="6">
    <source>
        <dbReference type="PROSITE" id="PS51203"/>
    </source>
</evidence>
<name>A0A2P2I031_9CRUS</name>
<comment type="subcellular location">
    <subcellularLocation>
        <location evidence="2">Cytoplasm</location>
    </subcellularLocation>
    <subcellularLocation>
        <location evidence="1">Nucleus</location>
    </subcellularLocation>
</comment>
<evidence type="ECO:0000256" key="1">
    <source>
        <dbReference type="ARBA" id="ARBA00004123"/>
    </source>
</evidence>
<reference evidence="7" key="1">
    <citation type="journal article" date="2018" name="Biosci. Biotechnol. Biochem.">
        <title>Polysaccharide hydrolase of the hadal zone amphipods Hirondellea gigas.</title>
        <authorList>
            <person name="Kobayashi H."/>
            <person name="Nagahama T."/>
            <person name="Arai W."/>
            <person name="Sasagawa Y."/>
            <person name="Umeda M."/>
            <person name="Hayashi T."/>
            <person name="Nikaido I."/>
            <person name="Watanabe H."/>
            <person name="Oguri K."/>
            <person name="Kitazato H."/>
            <person name="Fujioka K."/>
            <person name="Kido Y."/>
            <person name="Takami H."/>
        </authorList>
    </citation>
    <scope>NUCLEOTIDE SEQUENCE</scope>
    <source>
        <tissue evidence="7">Whole body</tissue>
    </source>
</reference>
<dbReference type="PANTHER" id="PTHR21664:SF1">
    <property type="entry name" value="NUDC DOMAIN-CONTAINING PROTEIN 1"/>
    <property type="match status" value="1"/>
</dbReference>
<dbReference type="SUPFAM" id="SSF49764">
    <property type="entry name" value="HSP20-like chaperones"/>
    <property type="match status" value="1"/>
</dbReference>
<proteinExistence type="evidence at transcript level"/>
<dbReference type="AlphaFoldDB" id="A0A2P2I031"/>
<dbReference type="InterPro" id="IPR007052">
    <property type="entry name" value="CS_dom"/>
</dbReference>
<keyword evidence="4" id="KW-0963">Cytoplasm</keyword>
<dbReference type="PROSITE" id="PS51203">
    <property type="entry name" value="CS"/>
    <property type="match status" value="1"/>
</dbReference>
<dbReference type="PANTHER" id="PTHR21664">
    <property type="entry name" value="CHRONIC MYELOGENOUS LEUKEMIA TUMOR ANTIGEN 66"/>
    <property type="match status" value="1"/>
</dbReference>
<dbReference type="InterPro" id="IPR037895">
    <property type="entry name" value="NUDCD1"/>
</dbReference>
<evidence type="ECO:0000256" key="5">
    <source>
        <dbReference type="ARBA" id="ARBA00023242"/>
    </source>
</evidence>
<dbReference type="GO" id="GO:0005737">
    <property type="term" value="C:cytoplasm"/>
    <property type="evidence" value="ECO:0007669"/>
    <property type="project" value="UniProtKB-SubCell"/>
</dbReference>
<evidence type="ECO:0000256" key="2">
    <source>
        <dbReference type="ARBA" id="ARBA00004496"/>
    </source>
</evidence>
<feature type="domain" description="CS" evidence="6">
    <location>
        <begin position="342"/>
        <end position="430"/>
    </location>
</feature>
<dbReference type="CDD" id="cd06467">
    <property type="entry name" value="p23_NUDC_like"/>
    <property type="match status" value="1"/>
</dbReference>
<dbReference type="Pfam" id="PF04969">
    <property type="entry name" value="CS"/>
    <property type="match status" value="1"/>
</dbReference>
<evidence type="ECO:0000256" key="3">
    <source>
        <dbReference type="ARBA" id="ARBA00018915"/>
    </source>
</evidence>
<dbReference type="InterPro" id="IPR008978">
    <property type="entry name" value="HSP20-like_chaperone"/>
</dbReference>
<evidence type="ECO:0000313" key="7">
    <source>
        <dbReference type="EMBL" id="LAB67230.1"/>
    </source>
</evidence>
<protein>
    <recommendedName>
        <fullName evidence="3">NudC domain-containing protein 1</fullName>
    </recommendedName>
</protein>
<organism evidence="7">
    <name type="scientific">Hirondellea gigas</name>
    <dbReference type="NCBI Taxonomy" id="1518452"/>
    <lineage>
        <taxon>Eukaryota</taxon>
        <taxon>Metazoa</taxon>
        <taxon>Ecdysozoa</taxon>
        <taxon>Arthropoda</taxon>
        <taxon>Crustacea</taxon>
        <taxon>Multicrustacea</taxon>
        <taxon>Malacostraca</taxon>
        <taxon>Eumalacostraca</taxon>
        <taxon>Peracarida</taxon>
        <taxon>Amphipoda</taxon>
        <taxon>Amphilochidea</taxon>
        <taxon>Lysianassida</taxon>
        <taxon>Lysianassidira</taxon>
        <taxon>Lysianassoidea</taxon>
        <taxon>Lysianassidae</taxon>
        <taxon>Hirondellea</taxon>
    </lineage>
</organism>
<dbReference type="EMBL" id="IACF01001536">
    <property type="protein sequence ID" value="LAB67230.1"/>
    <property type="molecule type" value="mRNA"/>
</dbReference>
<keyword evidence="5" id="KW-0539">Nucleus</keyword>